<dbReference type="Proteomes" id="UP001596036">
    <property type="component" value="Unassembled WGS sequence"/>
</dbReference>
<dbReference type="EMBL" id="JBHSNM010000010">
    <property type="protein sequence ID" value="MFC5571559.1"/>
    <property type="molecule type" value="Genomic_DNA"/>
</dbReference>
<comment type="caution">
    <text evidence="1">The sequence shown here is derived from an EMBL/GenBank/DDBJ whole genome shotgun (WGS) entry which is preliminary data.</text>
</comment>
<sequence length="134" mass="14336">MPSCVLRVSGSTAKVRQFLAQSGLQPLRVFWKGEARPGGRVTQQSGFNIELSAAEGLSAQARQAVRFARQHQTALSLIPKLGFRAVSIDFGLYDLATEDQPWPSYSVPTAVAQLAAELGATIELSFYGVAEGAP</sequence>
<gene>
    <name evidence="1" type="ORF">ACFPN1_15980</name>
</gene>
<evidence type="ECO:0008006" key="3">
    <source>
        <dbReference type="Google" id="ProtNLM"/>
    </source>
</evidence>
<reference evidence="2" key="1">
    <citation type="journal article" date="2019" name="Int. J. Syst. Evol. Microbiol.">
        <title>The Global Catalogue of Microorganisms (GCM) 10K type strain sequencing project: providing services to taxonomists for standard genome sequencing and annotation.</title>
        <authorList>
            <consortium name="The Broad Institute Genomics Platform"/>
            <consortium name="The Broad Institute Genome Sequencing Center for Infectious Disease"/>
            <person name="Wu L."/>
            <person name="Ma J."/>
        </authorList>
    </citation>
    <scope>NUCLEOTIDE SEQUENCE [LARGE SCALE GENOMIC DNA]</scope>
    <source>
        <strain evidence="2">KACC 11407</strain>
    </source>
</reference>
<protein>
    <recommendedName>
        <fullName evidence="3">DUF4279 domain-containing protein</fullName>
    </recommendedName>
</protein>
<evidence type="ECO:0000313" key="1">
    <source>
        <dbReference type="EMBL" id="MFC5571559.1"/>
    </source>
</evidence>
<organism evidence="1 2">
    <name type="scientific">Lysobacter yangpyeongensis</name>
    <dbReference type="NCBI Taxonomy" id="346182"/>
    <lineage>
        <taxon>Bacteria</taxon>
        <taxon>Pseudomonadati</taxon>
        <taxon>Pseudomonadota</taxon>
        <taxon>Gammaproteobacteria</taxon>
        <taxon>Lysobacterales</taxon>
        <taxon>Lysobacteraceae</taxon>
        <taxon>Lysobacter</taxon>
    </lineage>
</organism>
<dbReference type="RefSeq" id="WP_386756213.1">
    <property type="nucleotide sequence ID" value="NZ_JBHSNM010000010.1"/>
</dbReference>
<name>A0ABW0SRN0_9GAMM</name>
<proteinExistence type="predicted"/>
<accession>A0ABW0SRN0</accession>
<keyword evidence="2" id="KW-1185">Reference proteome</keyword>
<evidence type="ECO:0000313" key="2">
    <source>
        <dbReference type="Proteomes" id="UP001596036"/>
    </source>
</evidence>